<sequence length="445" mass="49379">MCLHHYIANNSSHSEAQGHTPVAANDVFPWHLPVFDAHCHPTDTMRSISALDTMRASAIVIMATRSQDQELVAEVASVHGVKGRANLLDREGAYWKGSHDNSGLVSAAGEVPKHAAPRSCQVIPSFGWHPWFSYQLYDDVAAEPTYIPPAQSPTAGEVDETALLAAKKLHYQAVLAQPPKDDDFVASLPTPVSLSLFISSTRNRLERYPQALVGEIGLDKAFRLPQRWDAGSAESRDDTLTPGGREGRLLSRYRVRMEHQNVILRAQLRLAGEAGRPVSLHGVQAHGILYDTVSDFWKGYEKHVPSKREKRLVARGAEDESDDEDANDPPEKPYPPRICLHSYSGPAQCLRQWLSPKIPAGIYVSVSTAVNFNTTSSRDKFADIVRAVPDDRILVESDLDCAGEKMDAALEDMYRRVCEVKGWTLEDGVLRIARNMEHFIFGKKL</sequence>
<dbReference type="PANTHER" id="PTHR47345">
    <property type="entry name" value="CUT9-INTERACTING PROTEIN SCN1"/>
    <property type="match status" value="1"/>
</dbReference>
<dbReference type="InterPro" id="IPR001130">
    <property type="entry name" value="TatD-like"/>
</dbReference>
<protein>
    <submittedName>
        <fullName evidence="2">Uncharacterized protein</fullName>
    </submittedName>
</protein>
<evidence type="ECO:0000313" key="2">
    <source>
        <dbReference type="EMBL" id="TWU73255.1"/>
    </source>
</evidence>
<dbReference type="SUPFAM" id="SSF51556">
    <property type="entry name" value="Metallo-dependent hydrolases"/>
    <property type="match status" value="1"/>
</dbReference>
<reference evidence="3" key="1">
    <citation type="submission" date="2018-12" db="EMBL/GenBank/DDBJ databases">
        <title>The complete genome of Metarhizium rileyi, a key fungal pathogen of Lepidoptera.</title>
        <authorList>
            <person name="Binneck E."/>
            <person name="Lastra C.C.L."/>
            <person name="Sosa-Gomez D.R."/>
        </authorList>
    </citation>
    <scope>NUCLEOTIDE SEQUENCE [LARGE SCALE GENOMIC DNA]</scope>
    <source>
        <strain evidence="3">Cep018-CH2</strain>
    </source>
</reference>
<feature type="compositionally biased region" description="Acidic residues" evidence="1">
    <location>
        <begin position="319"/>
        <end position="328"/>
    </location>
</feature>
<dbReference type="Proteomes" id="UP000317257">
    <property type="component" value="Unassembled WGS sequence"/>
</dbReference>
<comment type="caution">
    <text evidence="2">The sequence shown here is derived from an EMBL/GenBank/DDBJ whole genome shotgun (WGS) entry which is preliminary data.</text>
</comment>
<name>A0A5C6G5U6_METRR</name>
<dbReference type="Pfam" id="PF01026">
    <property type="entry name" value="TatD_DNase"/>
    <property type="match status" value="1"/>
</dbReference>
<gene>
    <name evidence="2" type="ORF">ED733_001866</name>
</gene>
<dbReference type="Gene3D" id="3.20.20.140">
    <property type="entry name" value="Metal-dependent hydrolases"/>
    <property type="match status" value="1"/>
</dbReference>
<evidence type="ECO:0000256" key="1">
    <source>
        <dbReference type="SAM" id="MobiDB-lite"/>
    </source>
</evidence>
<dbReference type="EMBL" id="SBHS01000019">
    <property type="protein sequence ID" value="TWU73255.1"/>
    <property type="molecule type" value="Genomic_DNA"/>
</dbReference>
<dbReference type="PANTHER" id="PTHR47345:SF1">
    <property type="entry name" value="CUT9-INTERACTING PROTEIN SCN1"/>
    <property type="match status" value="1"/>
</dbReference>
<dbReference type="InterPro" id="IPR032466">
    <property type="entry name" value="Metal_Hydrolase"/>
</dbReference>
<organism evidence="2 3">
    <name type="scientific">Metarhizium rileyi (strain RCEF 4871)</name>
    <name type="common">Nomuraea rileyi</name>
    <dbReference type="NCBI Taxonomy" id="1649241"/>
    <lineage>
        <taxon>Eukaryota</taxon>
        <taxon>Fungi</taxon>
        <taxon>Dikarya</taxon>
        <taxon>Ascomycota</taxon>
        <taxon>Pezizomycotina</taxon>
        <taxon>Sordariomycetes</taxon>
        <taxon>Hypocreomycetidae</taxon>
        <taxon>Hypocreales</taxon>
        <taxon>Clavicipitaceae</taxon>
        <taxon>Metarhizium</taxon>
    </lineage>
</organism>
<proteinExistence type="predicted"/>
<dbReference type="AlphaFoldDB" id="A0A5C6G5U6"/>
<evidence type="ECO:0000313" key="3">
    <source>
        <dbReference type="Proteomes" id="UP000317257"/>
    </source>
</evidence>
<accession>A0A5C6G5U6</accession>
<dbReference type="GO" id="GO:0016788">
    <property type="term" value="F:hydrolase activity, acting on ester bonds"/>
    <property type="evidence" value="ECO:0007669"/>
    <property type="project" value="InterPro"/>
</dbReference>
<feature type="region of interest" description="Disordered" evidence="1">
    <location>
        <begin position="308"/>
        <end position="334"/>
    </location>
</feature>
<dbReference type="InterPro" id="IPR053044">
    <property type="entry name" value="Metallo-hydrolase/TatD-type"/>
</dbReference>